<organism evidence="9 10">
    <name type="scientific">Humibacter ginsenosidimutans</name>
    <dbReference type="NCBI Taxonomy" id="2599293"/>
    <lineage>
        <taxon>Bacteria</taxon>
        <taxon>Bacillati</taxon>
        <taxon>Actinomycetota</taxon>
        <taxon>Actinomycetes</taxon>
        <taxon>Micrococcales</taxon>
        <taxon>Microbacteriaceae</taxon>
        <taxon>Humibacter</taxon>
    </lineage>
</organism>
<evidence type="ECO:0000313" key="9">
    <source>
        <dbReference type="EMBL" id="QDZ15916.1"/>
    </source>
</evidence>
<evidence type="ECO:0000313" key="10">
    <source>
        <dbReference type="Proteomes" id="UP000320216"/>
    </source>
</evidence>
<protein>
    <submittedName>
        <fullName evidence="9">Cytochrome c biogenesis protein ResB</fullName>
    </submittedName>
</protein>
<dbReference type="Pfam" id="PF05140">
    <property type="entry name" value="ResB"/>
    <property type="match status" value="1"/>
</dbReference>
<dbReference type="PANTHER" id="PTHR31566">
    <property type="entry name" value="CYTOCHROME C BIOGENESIS PROTEIN CCS1, CHLOROPLASTIC"/>
    <property type="match status" value="1"/>
</dbReference>
<dbReference type="KEGG" id="huw:FPZ11_15050"/>
<dbReference type="GO" id="GO:0017004">
    <property type="term" value="P:cytochrome complex assembly"/>
    <property type="evidence" value="ECO:0007669"/>
    <property type="project" value="UniProtKB-KW"/>
</dbReference>
<keyword evidence="3" id="KW-0201">Cytochrome c-type biogenesis</keyword>
<dbReference type="AlphaFoldDB" id="A0A5B8M6G2"/>
<name>A0A5B8M6G2_9MICO</name>
<sequence>MTRSTERIDAEPTERTPTAVSQPRLGIIGWGRWAWRQLTSMRTALFLLLLLALAAVPGSLFPQRTADPNGVVQYFKENPGLAPILDKFQVFDAYTSFWFSSIYLLLFLSLIGCVLPRTVHHLRAIRTAPPRTPARLSRMPGFIALDLNDDGKATGSAVTAPDAIAAARSLLRRRGYRVAVFEGAQTKDSTELSVSAERGYLREAGNLVFHIALLGILITVGIGGGFGYNGNRVVVEGQTMINTLAAYDSFNPGRFFTDAELSPYSIRLDKLAVTYETQNKDARGLPTDYTATVTARTQDSRNGYKTTIKVNEPLNIGGTNVYLLGNGYAPHITVRDPRGHVVFSDFVPFLPQDSNLTSLGVVKVPDGLQQQIGMMGFFYPTKAVAQNGAFYSSYPDVKAPMLTLNVYSGDLGLNGGVPRSVYTLDTSRLKQLTGVSTGVKSIELAPGYSQQLPDGLGSVSLDGVSRFASFQVNHDPTQGWVLLFTVCAFGGLLTSLFVPRRRLWVKAIGQASGPLRLEYAGLARGDDPQLETVVETLAQNHIEALRNRDPGASDGRHPEEDTRRTT</sequence>
<keyword evidence="10" id="KW-1185">Reference proteome</keyword>
<feature type="domain" description="ResB-like" evidence="8">
    <location>
        <begin position="41"/>
        <end position="531"/>
    </location>
</feature>
<evidence type="ECO:0000256" key="6">
    <source>
        <dbReference type="SAM" id="MobiDB-lite"/>
    </source>
</evidence>
<proteinExistence type="predicted"/>
<feature type="transmembrane region" description="Helical" evidence="7">
    <location>
        <begin position="97"/>
        <end position="116"/>
    </location>
</feature>
<evidence type="ECO:0000256" key="1">
    <source>
        <dbReference type="ARBA" id="ARBA00004141"/>
    </source>
</evidence>
<gene>
    <name evidence="9" type="ORF">FPZ11_15050</name>
</gene>
<dbReference type="EMBL" id="CP042305">
    <property type="protein sequence ID" value="QDZ15916.1"/>
    <property type="molecule type" value="Genomic_DNA"/>
</dbReference>
<feature type="region of interest" description="Disordered" evidence="6">
    <location>
        <begin position="545"/>
        <end position="566"/>
    </location>
</feature>
<keyword evidence="4 7" id="KW-1133">Transmembrane helix</keyword>
<evidence type="ECO:0000259" key="8">
    <source>
        <dbReference type="Pfam" id="PF05140"/>
    </source>
</evidence>
<feature type="transmembrane region" description="Helical" evidence="7">
    <location>
        <begin position="479"/>
        <end position="498"/>
    </location>
</feature>
<dbReference type="InterPro" id="IPR023494">
    <property type="entry name" value="Cyt_c_bgen_Ccs1/CcsB/ResB"/>
</dbReference>
<evidence type="ECO:0000256" key="3">
    <source>
        <dbReference type="ARBA" id="ARBA00022748"/>
    </source>
</evidence>
<dbReference type="PANTHER" id="PTHR31566:SF0">
    <property type="entry name" value="CYTOCHROME C BIOGENESIS PROTEIN CCS1, CHLOROPLASTIC"/>
    <property type="match status" value="1"/>
</dbReference>
<feature type="transmembrane region" description="Helical" evidence="7">
    <location>
        <begin position="207"/>
        <end position="228"/>
    </location>
</feature>
<evidence type="ECO:0000256" key="7">
    <source>
        <dbReference type="SAM" id="Phobius"/>
    </source>
</evidence>
<evidence type="ECO:0000256" key="4">
    <source>
        <dbReference type="ARBA" id="ARBA00022989"/>
    </source>
</evidence>
<reference evidence="9 10" key="1">
    <citation type="submission" date="2019-07" db="EMBL/GenBank/DDBJ databases">
        <title>Full genome sequence of Humibacter sp. WJ7-1.</title>
        <authorList>
            <person name="Im W.-T."/>
        </authorList>
    </citation>
    <scope>NUCLEOTIDE SEQUENCE [LARGE SCALE GENOMIC DNA]</scope>
    <source>
        <strain evidence="9 10">WJ7-1</strain>
    </source>
</reference>
<evidence type="ECO:0000256" key="5">
    <source>
        <dbReference type="ARBA" id="ARBA00023136"/>
    </source>
</evidence>
<dbReference type="Proteomes" id="UP000320216">
    <property type="component" value="Chromosome"/>
</dbReference>
<feature type="transmembrane region" description="Helical" evidence="7">
    <location>
        <begin position="44"/>
        <end position="61"/>
    </location>
</feature>
<dbReference type="GO" id="GO:0016020">
    <property type="term" value="C:membrane"/>
    <property type="evidence" value="ECO:0007669"/>
    <property type="project" value="UniProtKB-SubCell"/>
</dbReference>
<keyword evidence="2 7" id="KW-0812">Transmembrane</keyword>
<dbReference type="OrthoDB" id="3949537at2"/>
<comment type="subcellular location">
    <subcellularLocation>
        <location evidence="1">Membrane</location>
        <topology evidence="1">Multi-pass membrane protein</topology>
    </subcellularLocation>
</comment>
<accession>A0A5B8M6G2</accession>
<dbReference type="RefSeq" id="WP_146321946.1">
    <property type="nucleotide sequence ID" value="NZ_CP042305.1"/>
</dbReference>
<keyword evidence="5 7" id="KW-0472">Membrane</keyword>
<dbReference type="InterPro" id="IPR007816">
    <property type="entry name" value="ResB-like_domain"/>
</dbReference>
<evidence type="ECO:0000256" key="2">
    <source>
        <dbReference type="ARBA" id="ARBA00022692"/>
    </source>
</evidence>